<keyword evidence="2" id="KW-1133">Transmembrane helix</keyword>
<feature type="compositionally biased region" description="Low complexity" evidence="1">
    <location>
        <begin position="483"/>
        <end position="506"/>
    </location>
</feature>
<protein>
    <recommendedName>
        <fullName evidence="5">Septum formation initiator</fullName>
    </recommendedName>
</protein>
<name>A0A0S4QUY9_9ACTN</name>
<proteinExistence type="predicted"/>
<dbReference type="EMBL" id="FAOZ01000028">
    <property type="protein sequence ID" value="CUU59445.1"/>
    <property type="molecule type" value="Genomic_DNA"/>
</dbReference>
<feature type="compositionally biased region" description="Low complexity" evidence="1">
    <location>
        <begin position="515"/>
        <end position="532"/>
    </location>
</feature>
<sequence length="532" mass="51616">MTAPAHPLPRGGRARPARRASGSAGHGTDPAGPEFRRADYVYDSTAYDRADYDEGAYDSSAYADAAYGRAGQATVTHDQSVESVESVESGEANGQVTGSYDEATGQRGRGGVIPQRDGSASGPVRRDRSTGSGRARSRGQNHEGAGVDIAGYADMEDQTMDGTGTRPAATRAARAGTAAPRARGGARSGAAGSGTVRSGAGRSSVARGAGAARTTTSRSAAAASRSATAANRSGAGTARAAATTAATRSGTASSRSGSAAASSGAAASRSGATARAGAARSGSGRLAASMVGGAASAPALGSPLLRPDWPRLSSWRLPGRSNAPRGPFVALLLVLMGAGLLSLLLLNIALMEHAFHADELEQKAATLARQEQELSVQLDEQSDPGQLAARATQLGMVAGEVPVFLPRDAPLPPGARVLTREAGSGMLLVVVPSAAANGTAATGSAATATTATGTGAGQDATGTAGTTASAGAGTPSGTGGAVGTDTAAQGQGQAQAQGSASAAGQATSGGGTAAGGEPAAGARAGGEAVAGQ</sequence>
<feature type="compositionally biased region" description="Low complexity" evidence="1">
    <location>
        <begin position="162"/>
        <end position="271"/>
    </location>
</feature>
<keyword evidence="2" id="KW-0812">Transmembrane</keyword>
<organism evidence="3 4">
    <name type="scientific">Parafrankia irregularis</name>
    <dbReference type="NCBI Taxonomy" id="795642"/>
    <lineage>
        <taxon>Bacteria</taxon>
        <taxon>Bacillati</taxon>
        <taxon>Actinomycetota</taxon>
        <taxon>Actinomycetes</taxon>
        <taxon>Frankiales</taxon>
        <taxon>Frankiaceae</taxon>
        <taxon>Parafrankia</taxon>
    </lineage>
</organism>
<gene>
    <name evidence="3" type="ORF">Ga0074812_12815</name>
</gene>
<dbReference type="RefSeq" id="WP_091283555.1">
    <property type="nucleotide sequence ID" value="NZ_FAOZ01000028.1"/>
</dbReference>
<keyword evidence="2" id="KW-0472">Membrane</keyword>
<evidence type="ECO:0000313" key="4">
    <source>
        <dbReference type="Proteomes" id="UP000198802"/>
    </source>
</evidence>
<feature type="region of interest" description="Disordered" evidence="1">
    <location>
        <begin position="1"/>
        <end position="37"/>
    </location>
</feature>
<keyword evidence="4" id="KW-1185">Reference proteome</keyword>
<evidence type="ECO:0000313" key="3">
    <source>
        <dbReference type="EMBL" id="CUU59445.1"/>
    </source>
</evidence>
<feature type="transmembrane region" description="Helical" evidence="2">
    <location>
        <begin position="328"/>
        <end position="350"/>
    </location>
</feature>
<feature type="region of interest" description="Disordered" evidence="1">
    <location>
        <begin position="443"/>
        <end position="532"/>
    </location>
</feature>
<evidence type="ECO:0000256" key="2">
    <source>
        <dbReference type="SAM" id="Phobius"/>
    </source>
</evidence>
<evidence type="ECO:0000256" key="1">
    <source>
        <dbReference type="SAM" id="MobiDB-lite"/>
    </source>
</evidence>
<feature type="compositionally biased region" description="Low complexity" evidence="1">
    <location>
        <begin position="443"/>
        <end position="473"/>
    </location>
</feature>
<feature type="compositionally biased region" description="Low complexity" evidence="1">
    <location>
        <begin position="1"/>
        <end position="11"/>
    </location>
</feature>
<evidence type="ECO:0008006" key="5">
    <source>
        <dbReference type="Google" id="ProtNLM"/>
    </source>
</evidence>
<dbReference type="AlphaFoldDB" id="A0A0S4QUY9"/>
<feature type="region of interest" description="Disordered" evidence="1">
    <location>
        <begin position="68"/>
        <end position="271"/>
    </location>
</feature>
<dbReference type="Proteomes" id="UP000198802">
    <property type="component" value="Unassembled WGS sequence"/>
</dbReference>
<reference evidence="4" key="1">
    <citation type="submission" date="2015-11" db="EMBL/GenBank/DDBJ databases">
        <authorList>
            <person name="Varghese N."/>
        </authorList>
    </citation>
    <scope>NUCLEOTIDE SEQUENCE [LARGE SCALE GENOMIC DNA]</scope>
    <source>
        <strain evidence="4">DSM 45899</strain>
    </source>
</reference>
<accession>A0A0S4QUY9</accession>